<dbReference type="HOGENOM" id="CLU_1107724_0_0_1"/>
<protein>
    <submittedName>
        <fullName evidence="1">Uncharacterized protein</fullName>
    </submittedName>
</protein>
<dbReference type="EMBL" id="KN835542">
    <property type="protein sequence ID" value="KIK36285.1"/>
    <property type="molecule type" value="Genomic_DNA"/>
</dbReference>
<dbReference type="OrthoDB" id="2620490at2759"/>
<accession>A0A0C9ZFQ8</accession>
<evidence type="ECO:0000313" key="2">
    <source>
        <dbReference type="Proteomes" id="UP000054485"/>
    </source>
</evidence>
<sequence>LNIDSFIVSDVFDFILTFTDVSTLDSVIVPVLSHFVENIYIYNMKFWRVLEELFGEDRHALNQSPIFLAFAEHHVDSDNVPRRVVEVRVLAYSNIEDGRPWGLDSYRCSNVMCQAPAYNILFYPHGKQWFGQQWLKTKVRIHCLKCNMKEKHVPCPGWIHSAKTQNYRCVWYHWPLTINQKHDIGIIRYIRYLIVILRAMCCQCRCSYDCSVDIIAFIQLQLHLCRAFLRFVGWMIQCNSMMWHNLNMYSQ</sequence>
<dbReference type="InParanoid" id="A0A0C9ZFQ8"/>
<keyword evidence="2" id="KW-1185">Reference proteome</keyword>
<reference evidence="2" key="2">
    <citation type="submission" date="2015-01" db="EMBL/GenBank/DDBJ databases">
        <title>Evolutionary Origins and Diversification of the Mycorrhizal Mutualists.</title>
        <authorList>
            <consortium name="DOE Joint Genome Institute"/>
            <consortium name="Mycorrhizal Genomics Consortium"/>
            <person name="Kohler A."/>
            <person name="Kuo A."/>
            <person name="Nagy L.G."/>
            <person name="Floudas D."/>
            <person name="Copeland A."/>
            <person name="Barry K.W."/>
            <person name="Cichocki N."/>
            <person name="Veneault-Fourrey C."/>
            <person name="LaButti K."/>
            <person name="Lindquist E.A."/>
            <person name="Lipzen A."/>
            <person name="Lundell T."/>
            <person name="Morin E."/>
            <person name="Murat C."/>
            <person name="Riley R."/>
            <person name="Ohm R."/>
            <person name="Sun H."/>
            <person name="Tunlid A."/>
            <person name="Henrissat B."/>
            <person name="Grigoriev I.V."/>
            <person name="Hibbett D.S."/>
            <person name="Martin F."/>
        </authorList>
    </citation>
    <scope>NUCLEOTIDE SEQUENCE [LARGE SCALE GENOMIC DNA]</scope>
    <source>
        <strain evidence="2">UH-Slu-Lm8-n1</strain>
    </source>
</reference>
<feature type="non-terminal residue" evidence="1">
    <location>
        <position position="1"/>
    </location>
</feature>
<proteinExistence type="predicted"/>
<dbReference type="AlphaFoldDB" id="A0A0C9ZFQ8"/>
<name>A0A0C9ZFQ8_9AGAM</name>
<reference evidence="1 2" key="1">
    <citation type="submission" date="2014-04" db="EMBL/GenBank/DDBJ databases">
        <authorList>
            <consortium name="DOE Joint Genome Institute"/>
            <person name="Kuo A."/>
            <person name="Ruytinx J."/>
            <person name="Rineau F."/>
            <person name="Colpaert J."/>
            <person name="Kohler A."/>
            <person name="Nagy L.G."/>
            <person name="Floudas D."/>
            <person name="Copeland A."/>
            <person name="Barry K.W."/>
            <person name="Cichocki N."/>
            <person name="Veneault-Fourrey C."/>
            <person name="LaButti K."/>
            <person name="Lindquist E.A."/>
            <person name="Lipzen A."/>
            <person name="Lundell T."/>
            <person name="Morin E."/>
            <person name="Murat C."/>
            <person name="Sun H."/>
            <person name="Tunlid A."/>
            <person name="Henrissat B."/>
            <person name="Grigoriev I.V."/>
            <person name="Hibbett D.S."/>
            <person name="Martin F."/>
            <person name="Nordberg H.P."/>
            <person name="Cantor M.N."/>
            <person name="Hua S.X."/>
        </authorList>
    </citation>
    <scope>NUCLEOTIDE SEQUENCE [LARGE SCALE GENOMIC DNA]</scope>
    <source>
        <strain evidence="1 2">UH-Slu-Lm8-n1</strain>
    </source>
</reference>
<gene>
    <name evidence="1" type="ORF">CY34DRAFT_94688</name>
</gene>
<evidence type="ECO:0000313" key="1">
    <source>
        <dbReference type="EMBL" id="KIK36285.1"/>
    </source>
</evidence>
<organism evidence="1 2">
    <name type="scientific">Suillus luteus UH-Slu-Lm8-n1</name>
    <dbReference type="NCBI Taxonomy" id="930992"/>
    <lineage>
        <taxon>Eukaryota</taxon>
        <taxon>Fungi</taxon>
        <taxon>Dikarya</taxon>
        <taxon>Basidiomycota</taxon>
        <taxon>Agaricomycotina</taxon>
        <taxon>Agaricomycetes</taxon>
        <taxon>Agaricomycetidae</taxon>
        <taxon>Boletales</taxon>
        <taxon>Suillineae</taxon>
        <taxon>Suillaceae</taxon>
        <taxon>Suillus</taxon>
    </lineage>
</organism>
<dbReference type="Proteomes" id="UP000054485">
    <property type="component" value="Unassembled WGS sequence"/>
</dbReference>